<proteinExistence type="predicted"/>
<reference evidence="2 3" key="1">
    <citation type="submission" date="2019-07" db="EMBL/GenBank/DDBJ databases">
        <title>Ln-dependent methylotrophs.</title>
        <authorList>
            <person name="Tani A."/>
        </authorList>
    </citation>
    <scope>NUCLEOTIDE SEQUENCE [LARGE SCALE GENOMIC DNA]</scope>
    <source>
        <strain evidence="2 3">SM89A</strain>
    </source>
</reference>
<name>A0A549SD55_METSR</name>
<keyword evidence="1" id="KW-0812">Transmembrane</keyword>
<accession>A0A549SD55</accession>
<dbReference type="EMBL" id="VJMF01000107">
    <property type="protein sequence ID" value="TRL24664.1"/>
    <property type="molecule type" value="Genomic_DNA"/>
</dbReference>
<organism evidence="2 3">
    <name type="scientific">Methylosinus sporium</name>
    <dbReference type="NCBI Taxonomy" id="428"/>
    <lineage>
        <taxon>Bacteria</taxon>
        <taxon>Pseudomonadati</taxon>
        <taxon>Pseudomonadota</taxon>
        <taxon>Alphaproteobacteria</taxon>
        <taxon>Hyphomicrobiales</taxon>
        <taxon>Methylocystaceae</taxon>
        <taxon>Methylosinus</taxon>
    </lineage>
</organism>
<dbReference type="Proteomes" id="UP000316781">
    <property type="component" value="Unassembled WGS sequence"/>
</dbReference>
<evidence type="ECO:0000256" key="1">
    <source>
        <dbReference type="SAM" id="Phobius"/>
    </source>
</evidence>
<evidence type="ECO:0000313" key="2">
    <source>
        <dbReference type="EMBL" id="TRL24664.1"/>
    </source>
</evidence>
<sequence length="101" mass="10922">MADDARQTEGLFGADEKTELLIGAIAFLLLTLLGGAGGAHGMERLLKRNTTKRRVHSLFHQGCLYYGANPKMPEPKLIALLERLQAFIMQNSVTAAVLAVG</sequence>
<evidence type="ECO:0000313" key="3">
    <source>
        <dbReference type="Proteomes" id="UP000316781"/>
    </source>
</evidence>
<keyword evidence="1" id="KW-0472">Membrane</keyword>
<gene>
    <name evidence="2" type="ORF">FM996_20390</name>
</gene>
<dbReference type="RefSeq" id="WP_142864561.1">
    <property type="nucleotide sequence ID" value="NZ_VJMF01000107.1"/>
</dbReference>
<feature type="transmembrane region" description="Helical" evidence="1">
    <location>
        <begin position="20"/>
        <end position="39"/>
    </location>
</feature>
<dbReference type="AlphaFoldDB" id="A0A549SD55"/>
<keyword evidence="1" id="KW-1133">Transmembrane helix</keyword>
<comment type="caution">
    <text evidence="2">The sequence shown here is derived from an EMBL/GenBank/DDBJ whole genome shotgun (WGS) entry which is preliminary data.</text>
</comment>
<protein>
    <submittedName>
        <fullName evidence="2">Uncharacterized protein</fullName>
    </submittedName>
</protein>